<dbReference type="GeneID" id="92051933"/>
<comment type="caution">
    <text evidence="1">The sequence shown here is derived from an EMBL/GenBank/DDBJ whole genome shotgun (WGS) entry which is preliminary data.</text>
</comment>
<dbReference type="Gene3D" id="2.40.160.20">
    <property type="match status" value="1"/>
</dbReference>
<sequence>MPSVAEQDKAAVAGLESFPTTVPAMRIKCSLSGQFPCGDIHTGSTLVGVPLGFGTLESVGDFEPKLDFKLSSGHDWFRIDADKRHGRLSVSAIATDAEGRSVRLIADGVTELNEFTMPLIMGDPEAKTNPFGFGAYTEPSPNTVEQMRFEAGHEAYKPLEGMMFACSQRFAKDEETGVPMAEIRVSRIVPGSGYE</sequence>
<accession>A0ABR1UU58</accession>
<gene>
    <name evidence="1" type="ORF">PG997_014559</name>
</gene>
<evidence type="ECO:0000313" key="1">
    <source>
        <dbReference type="EMBL" id="KAK8062462.1"/>
    </source>
</evidence>
<evidence type="ECO:0000313" key="2">
    <source>
        <dbReference type="Proteomes" id="UP001433268"/>
    </source>
</evidence>
<name>A0ABR1UU58_9PEZI</name>
<dbReference type="Proteomes" id="UP001433268">
    <property type="component" value="Unassembled WGS sequence"/>
</dbReference>
<proteinExistence type="predicted"/>
<protein>
    <submittedName>
        <fullName evidence="1">Uncharacterized protein</fullName>
    </submittedName>
</protein>
<organism evidence="1 2">
    <name type="scientific">Apiospora hydei</name>
    <dbReference type="NCBI Taxonomy" id="1337664"/>
    <lineage>
        <taxon>Eukaryota</taxon>
        <taxon>Fungi</taxon>
        <taxon>Dikarya</taxon>
        <taxon>Ascomycota</taxon>
        <taxon>Pezizomycotina</taxon>
        <taxon>Sordariomycetes</taxon>
        <taxon>Xylariomycetidae</taxon>
        <taxon>Amphisphaeriales</taxon>
        <taxon>Apiosporaceae</taxon>
        <taxon>Apiospora</taxon>
    </lineage>
</organism>
<dbReference type="RefSeq" id="XP_066661061.1">
    <property type="nucleotide sequence ID" value="XM_066818873.1"/>
</dbReference>
<reference evidence="1 2" key="1">
    <citation type="submission" date="2023-01" db="EMBL/GenBank/DDBJ databases">
        <title>Analysis of 21 Apiospora genomes using comparative genomics revels a genus with tremendous synthesis potential of carbohydrate active enzymes and secondary metabolites.</title>
        <authorList>
            <person name="Sorensen T."/>
        </authorList>
    </citation>
    <scope>NUCLEOTIDE SEQUENCE [LARGE SCALE GENOMIC DNA]</scope>
    <source>
        <strain evidence="1 2">CBS 114990</strain>
    </source>
</reference>
<dbReference type="EMBL" id="JAQQWN010000010">
    <property type="protein sequence ID" value="KAK8062462.1"/>
    <property type="molecule type" value="Genomic_DNA"/>
</dbReference>
<dbReference type="Pfam" id="PF11578">
    <property type="entry name" value="DUF3237"/>
    <property type="match status" value="1"/>
</dbReference>
<keyword evidence="2" id="KW-1185">Reference proteome</keyword>